<evidence type="ECO:0000313" key="1">
    <source>
        <dbReference type="EMBL" id="HGQ55251.1"/>
    </source>
</evidence>
<dbReference type="AlphaFoldDB" id="A0A7V4FDF7"/>
<comment type="caution">
    <text evidence="1">The sequence shown here is derived from an EMBL/GenBank/DDBJ whole genome shotgun (WGS) entry which is preliminary data.</text>
</comment>
<dbReference type="EMBL" id="DTBX01000080">
    <property type="protein sequence ID" value="HGQ55251.1"/>
    <property type="molecule type" value="Genomic_DNA"/>
</dbReference>
<protein>
    <submittedName>
        <fullName evidence="1">Uncharacterized protein</fullName>
    </submittedName>
</protein>
<accession>A0A7V4FDF7</accession>
<proteinExistence type="predicted"/>
<reference evidence="1" key="1">
    <citation type="journal article" date="2020" name="mSystems">
        <title>Genome- and Community-Level Interaction Insights into Carbon Utilization and Element Cycling Functions of Hydrothermarchaeota in Hydrothermal Sediment.</title>
        <authorList>
            <person name="Zhou Z."/>
            <person name="Liu Y."/>
            <person name="Xu W."/>
            <person name="Pan J."/>
            <person name="Luo Z.H."/>
            <person name="Li M."/>
        </authorList>
    </citation>
    <scope>NUCLEOTIDE SEQUENCE [LARGE SCALE GENOMIC DNA]</scope>
    <source>
        <strain evidence="1">SpSt-655</strain>
    </source>
</reference>
<name>A0A7V4FDF7_UNCW3</name>
<gene>
    <name evidence="1" type="ORF">ENU28_02145</name>
</gene>
<sequence length="278" mass="33335">MLNNLKHYKDKMWKIKRRENTFILKRNNKLITISFGKESPIYFCEDRAILSRLPGVYFPHLKRSVVIVPSYNYTSEITHLIDGIWFSKIKIEERELKKIRKLLRSPMAIKINISFDLIKRGEVASYYDNEKESIDKSLTKANASFDLFIKLNKDEVKEHWNLLENMDASEVIFNRNRRIIRYSNDDKYAFELKELALEELSLFKPKTEVKVKFINLVPETIYTVNIKKEAIWLEVKGDIYLADKEKWRWIASKIRNEKDVEIFNLLGYLEKVYRIFDY</sequence>
<organism evidence="1">
    <name type="scientific">candidate division WOR-3 bacterium</name>
    <dbReference type="NCBI Taxonomy" id="2052148"/>
    <lineage>
        <taxon>Bacteria</taxon>
        <taxon>Bacteria division WOR-3</taxon>
    </lineage>
</organism>